<keyword evidence="4" id="KW-0963">Cytoplasm</keyword>
<dbReference type="KEGG" id="pxu:106120143"/>
<accession>A0AAJ6ZEC0</accession>
<dbReference type="Pfam" id="PF16507">
    <property type="entry name" value="HEAT_PSME4_mid"/>
    <property type="match status" value="1"/>
</dbReference>
<dbReference type="PANTHER" id="PTHR32170">
    <property type="entry name" value="PROTEASOME ACTIVATOR COMPLEX SUBUNIT 4"/>
    <property type="match status" value="1"/>
</dbReference>
<dbReference type="GO" id="GO:0010499">
    <property type="term" value="P:proteasomal ubiquitin-independent protein catabolic process"/>
    <property type="evidence" value="ECO:0007669"/>
    <property type="project" value="TreeGrafter"/>
</dbReference>
<dbReference type="Pfam" id="PF11919">
    <property type="entry name" value="PSME4_C"/>
    <property type="match status" value="1"/>
</dbReference>
<feature type="compositionally biased region" description="Low complexity" evidence="9">
    <location>
        <begin position="1642"/>
        <end position="1653"/>
    </location>
</feature>
<evidence type="ECO:0000256" key="3">
    <source>
        <dbReference type="ARBA" id="ARBA00005739"/>
    </source>
</evidence>
<dbReference type="SUPFAM" id="SSF48371">
    <property type="entry name" value="ARM repeat"/>
    <property type="match status" value="2"/>
</dbReference>
<feature type="domain" description="Proteasome activator Blm10 middle HEAT repeats region" evidence="11">
    <location>
        <begin position="364"/>
        <end position="866"/>
    </location>
</feature>
<keyword evidence="8" id="KW-0539">Nucleus</keyword>
<evidence type="ECO:0000259" key="12">
    <source>
        <dbReference type="Pfam" id="PF23096"/>
    </source>
</evidence>
<keyword evidence="5" id="KW-0677">Repeat</keyword>
<dbReference type="GO" id="GO:0005634">
    <property type="term" value="C:nucleus"/>
    <property type="evidence" value="ECO:0007669"/>
    <property type="project" value="UniProtKB-SubCell"/>
</dbReference>
<feature type="region of interest" description="Disordered" evidence="9">
    <location>
        <begin position="1642"/>
        <end position="1674"/>
    </location>
</feature>
<evidence type="ECO:0000259" key="11">
    <source>
        <dbReference type="Pfam" id="PF16507"/>
    </source>
</evidence>
<dbReference type="InterPro" id="IPR055455">
    <property type="entry name" value="HEAT_PSME4"/>
</dbReference>
<name>A0AAJ6ZEC0_PAPXU</name>
<sequence length="1967" mass="220843">MIQDEEYDEQALSPERIKALGFKPQKELLVNHLLPYASALDEESTKFLEQVKVNLAKSVMLREMKPSCGVWSSRLMKYLRLYGLKMSKEDHIALIKLAFELVLIPDLEPCKVHKFATMFLMLTKKRYLISPEELTLPWRPLYEMGKKIFDKSETAIGMYHYLGQHSMKQGVDMLDVIRKFLSGYGLDDALDLFGLATQHESEFPTSLEGTYLSMISCAKPYFHLNATKEVLEEFLPQLSPWSSDSHPVSQLSLFLPVGLPPSKADYGHKLWFDKLIELWETCFSPQFGISELIALFADLSKRNPGAVDWTPHVPKMFMFILHSLNLPVSYKDMQCSRNYNLDIKQAAIWIVWNIRPDGVVLKHLKSFLGGIESYLHSANSGRWSFKLRDLLRKLAREFLNRVRKERIKKYLESWENKTPPELKLREEDITEFVKIMLEPTLQAVYSRSGSLDVSIALQNLASMRPAIVIPPLLDRLRTSLTSLTEPHRVTAAMSAVAAVARPMLRGGDVDYPEGPTHAVPFLLAVLPGLDPNDIKKTLVTLHFILIFSSMIPYIDCSSAHEYWSDLTEEELLVCESTAQLEDFVLVFLDRLFIIIESSAMEHVRLDTKDSEGMRSKTDAVTETAISSAATSVLMQCSPKIFKEALRKFKSFATDSTFETNVSGSMVGVLLRVFARIDAESTLAAFLPPLCAELNEILATDEALHEENPPRDLVYRLVLLMNLVQCDGTVLLKYMSDLIPVLDRILKIHAKYALTRACEVLGGIFYSLSHFDLKETRSSPKDYSEAPQKWLPVREWGRGCLMSEAKLQWHVPSAEEAACAQMLVDRYLMHEVRRLRQWLADERPMCRDRKLRSFYIIYSTLSASSFLPPNDEEPVILTDSQVPPTSLPFTNGVPHSITVEGQNMRAAMAALLLDVQAKMLAADTDETRGLEMLTQLWERVVVVKPGRYALGLEARLRSHSAMERALDGRGLAGPVWSRARLRSLLADTARIQDEARFDLICEAGITPSALKALHALYDLSINTYTSVRVLSQIRLYWMLSHYPYSYRALLPRLVQLLAEGGEGDEWHARHKGALFIMLGPRAGPLIAKQDWHVVRELSLAVLKAPLSEKPSIMKLEQAFGETLHRNFPTVNTRLKISQGACEAAKYFLNENQMSETEFKKMLEVAETREDQVSDDTEKLYRDFMDELIDIASSPNLPWRRLELIMQILTSCSSLQTAYPPRAVHFMVQALVHDDITVRRSAQRLVAFCLRQRKKKVVKMTVDPYQVAGVPKPKVHVPGYRKDLEWVMWDKDYVPQTDEEWDRPWLKKSHYGFYCWPERLEVAAPSHQQFFFTEQKVEDMEDGERHIFEFFYDEANVDRLVAFLTVEEKKGKDKFNGVRFVLFKLLFSHFGERIASKFFEHALRCASDPQEAPQRLAAEVAAAAMSAPRYWPLQRARLMHNTALDIIKAGLTAVTAETIEDWGTCLATGVDKLDPRRSGHVLSALLDFCAPQSTDGTADDQQASFVLCARLIALQGALGTLTWRAAPLAAELLKRLESTNFIQHPYQNVRETVGSALMTIFDTELVFPGGDSGPAPRLEHFLRSVRPRLAALYDEHGDIVVKSVATITMPCSVQGGSMETLPARAAVRAGRAHALLPATHAPHDVAAQASTSASGEGEGEAEVEDEAEGEAEGEGSEVLELQLEEQLNTSLRLAGDAAPPPAAATTATPADHANAVNLLTTVLRGCMGLVVRGSSNHVDAQYCIVGIACAAATRGPLQPHEELGRAAGGLLAGLACAPHAPDTCCEALRTLRSLAVARSWWARLACVELAQPLLFYALPVLCANEDYAKEAEQFALTLMKDRRLEVRQTAAKLLTGLMHCKALPDEERTLQLLARSCRSKELVEKHRGVLGLCAYLASRPYSLGPRLGLVLAELARHTGAPDPIPATIRTSLADFRRTHQDDWQKHRDQLTEEELDLLSDLTSPPSYFA</sequence>
<evidence type="ECO:0000259" key="10">
    <source>
        <dbReference type="Pfam" id="PF11919"/>
    </source>
</evidence>
<comment type="similarity">
    <text evidence="3">Belongs to the BLM10 family.</text>
</comment>
<comment type="subcellular location">
    <subcellularLocation>
        <location evidence="2">Cytoplasm</location>
    </subcellularLocation>
    <subcellularLocation>
        <location evidence="1">Nucleus</location>
    </subcellularLocation>
</comment>
<evidence type="ECO:0000313" key="13">
    <source>
        <dbReference type="RefSeq" id="XP_013170817.1"/>
    </source>
</evidence>
<dbReference type="Proteomes" id="UP000694872">
    <property type="component" value="Unplaced"/>
</dbReference>
<keyword evidence="7" id="KW-0234">DNA repair</keyword>
<evidence type="ECO:0000256" key="6">
    <source>
        <dbReference type="ARBA" id="ARBA00022763"/>
    </source>
</evidence>
<feature type="domain" description="Proteasome activator complex subunit 4 C-terminal" evidence="10">
    <location>
        <begin position="1881"/>
        <end position="1967"/>
    </location>
</feature>
<dbReference type="InterPro" id="IPR035309">
    <property type="entry name" value="PSME4"/>
</dbReference>
<evidence type="ECO:0000256" key="1">
    <source>
        <dbReference type="ARBA" id="ARBA00004123"/>
    </source>
</evidence>
<dbReference type="GO" id="GO:0006281">
    <property type="term" value="P:DNA repair"/>
    <property type="evidence" value="ECO:0007669"/>
    <property type="project" value="UniProtKB-KW"/>
</dbReference>
<protein>
    <submittedName>
        <fullName evidence="13">Proteasome activator complex subunit 4-like isoform X1</fullName>
    </submittedName>
</protein>
<dbReference type="InterPro" id="IPR021843">
    <property type="entry name" value="PSME4_C"/>
</dbReference>
<dbReference type="RefSeq" id="XP_013170817.1">
    <property type="nucleotide sequence ID" value="XM_013315363.1"/>
</dbReference>
<evidence type="ECO:0000256" key="4">
    <source>
        <dbReference type="ARBA" id="ARBA00022490"/>
    </source>
</evidence>
<dbReference type="GO" id="GO:0070628">
    <property type="term" value="F:proteasome binding"/>
    <property type="evidence" value="ECO:0007669"/>
    <property type="project" value="InterPro"/>
</dbReference>
<dbReference type="Pfam" id="PF23096">
    <property type="entry name" value="HEAT_PSME4"/>
    <property type="match status" value="1"/>
</dbReference>
<evidence type="ECO:0000256" key="8">
    <source>
        <dbReference type="ARBA" id="ARBA00023242"/>
    </source>
</evidence>
<evidence type="ECO:0000256" key="9">
    <source>
        <dbReference type="SAM" id="MobiDB-lite"/>
    </source>
</evidence>
<dbReference type="InterPro" id="IPR016024">
    <property type="entry name" value="ARM-type_fold"/>
</dbReference>
<evidence type="ECO:0000256" key="2">
    <source>
        <dbReference type="ARBA" id="ARBA00004496"/>
    </source>
</evidence>
<feature type="domain" description="Proteasome activator complex subunit 4-like HEAT repeat-like" evidence="12">
    <location>
        <begin position="1221"/>
        <end position="1513"/>
    </location>
</feature>
<dbReference type="PANTHER" id="PTHR32170:SF3">
    <property type="entry name" value="PROTEASOME ACTIVATOR COMPLEX SUBUNIT 4"/>
    <property type="match status" value="1"/>
</dbReference>
<dbReference type="GO" id="GO:0005829">
    <property type="term" value="C:cytosol"/>
    <property type="evidence" value="ECO:0007669"/>
    <property type="project" value="TreeGrafter"/>
</dbReference>
<dbReference type="InterPro" id="IPR032430">
    <property type="entry name" value="Blm10_mid"/>
</dbReference>
<evidence type="ECO:0000256" key="5">
    <source>
        <dbReference type="ARBA" id="ARBA00022737"/>
    </source>
</evidence>
<dbReference type="GeneID" id="106120143"/>
<reference evidence="13" key="1">
    <citation type="submission" date="2025-08" db="UniProtKB">
        <authorList>
            <consortium name="RefSeq"/>
        </authorList>
    </citation>
    <scope>IDENTIFICATION</scope>
</reference>
<gene>
    <name evidence="13" type="primary">LOC106120143</name>
</gene>
<dbReference type="GO" id="GO:0016504">
    <property type="term" value="F:peptidase activator activity"/>
    <property type="evidence" value="ECO:0007669"/>
    <property type="project" value="InterPro"/>
</dbReference>
<evidence type="ECO:0000256" key="7">
    <source>
        <dbReference type="ARBA" id="ARBA00023204"/>
    </source>
</evidence>
<organism evidence="13">
    <name type="scientific">Papilio xuthus</name>
    <name type="common">Asian swallowtail butterfly</name>
    <dbReference type="NCBI Taxonomy" id="66420"/>
    <lineage>
        <taxon>Eukaryota</taxon>
        <taxon>Metazoa</taxon>
        <taxon>Ecdysozoa</taxon>
        <taxon>Arthropoda</taxon>
        <taxon>Hexapoda</taxon>
        <taxon>Insecta</taxon>
        <taxon>Pterygota</taxon>
        <taxon>Neoptera</taxon>
        <taxon>Endopterygota</taxon>
        <taxon>Lepidoptera</taxon>
        <taxon>Glossata</taxon>
        <taxon>Ditrysia</taxon>
        <taxon>Papilionoidea</taxon>
        <taxon>Papilionidae</taxon>
        <taxon>Papilioninae</taxon>
        <taxon>Papilio</taxon>
    </lineage>
</organism>
<proteinExistence type="inferred from homology"/>
<keyword evidence="6" id="KW-0227">DNA damage</keyword>
<feature type="compositionally biased region" description="Acidic residues" evidence="9">
    <location>
        <begin position="1655"/>
        <end position="1674"/>
    </location>
</feature>